<reference evidence="1" key="1">
    <citation type="submission" date="2020-07" db="EMBL/GenBank/DDBJ databases">
        <title>Multicomponent nature underlies the extraordinary mechanical properties of spider dragline silk.</title>
        <authorList>
            <person name="Kono N."/>
            <person name="Nakamura H."/>
            <person name="Mori M."/>
            <person name="Yoshida Y."/>
            <person name="Ohtoshi R."/>
            <person name="Malay A.D."/>
            <person name="Moran D.A.P."/>
            <person name="Tomita M."/>
            <person name="Numata K."/>
            <person name="Arakawa K."/>
        </authorList>
    </citation>
    <scope>NUCLEOTIDE SEQUENCE</scope>
</reference>
<dbReference type="OrthoDB" id="6467930at2759"/>
<keyword evidence="2" id="KW-1185">Reference proteome</keyword>
<evidence type="ECO:0000313" key="1">
    <source>
        <dbReference type="EMBL" id="GFR29461.1"/>
    </source>
</evidence>
<protein>
    <submittedName>
        <fullName evidence="1">Uncharacterized protein</fullName>
    </submittedName>
</protein>
<proteinExistence type="predicted"/>
<comment type="caution">
    <text evidence="1">The sequence shown here is derived from an EMBL/GenBank/DDBJ whole genome shotgun (WGS) entry which is preliminary data.</text>
</comment>
<dbReference type="AlphaFoldDB" id="A0A8X6HSM4"/>
<name>A0A8X6HSM4_TRICU</name>
<organism evidence="1 2">
    <name type="scientific">Trichonephila clavata</name>
    <name type="common">Joro spider</name>
    <name type="synonym">Nephila clavata</name>
    <dbReference type="NCBI Taxonomy" id="2740835"/>
    <lineage>
        <taxon>Eukaryota</taxon>
        <taxon>Metazoa</taxon>
        <taxon>Ecdysozoa</taxon>
        <taxon>Arthropoda</taxon>
        <taxon>Chelicerata</taxon>
        <taxon>Arachnida</taxon>
        <taxon>Araneae</taxon>
        <taxon>Araneomorphae</taxon>
        <taxon>Entelegynae</taxon>
        <taxon>Araneoidea</taxon>
        <taxon>Nephilidae</taxon>
        <taxon>Trichonephila</taxon>
    </lineage>
</organism>
<dbReference type="Proteomes" id="UP000887116">
    <property type="component" value="Unassembled WGS sequence"/>
</dbReference>
<dbReference type="EMBL" id="BMAO01039166">
    <property type="protein sequence ID" value="GFR29461.1"/>
    <property type="molecule type" value="Genomic_DNA"/>
</dbReference>
<gene>
    <name evidence="1" type="ORF">TNCT_341111</name>
</gene>
<evidence type="ECO:0000313" key="2">
    <source>
        <dbReference type="Proteomes" id="UP000887116"/>
    </source>
</evidence>
<accession>A0A8X6HSM4</accession>
<sequence length="96" mass="11658">MYFRINNVDHYPRYANGTPIYVKNKEGREVPPFNEQNVPFYARMQWKGMLPKDSYGDEYYIWNVWTHVPATYNGEAYYAKNHLGEEMYPRRLRPKD</sequence>